<evidence type="ECO:0000313" key="10">
    <source>
        <dbReference type="EMBL" id="RKP35040.1"/>
    </source>
</evidence>
<dbReference type="STRING" id="215637.A0A4P9ZRH3"/>
<dbReference type="InterPro" id="IPR013750">
    <property type="entry name" value="GHMP_kinase_C_dom"/>
</dbReference>
<feature type="region of interest" description="Disordered" evidence="6">
    <location>
        <begin position="364"/>
        <end position="386"/>
    </location>
</feature>
<feature type="domain" description="Galactokinase N-terminal" evidence="9">
    <location>
        <begin position="31"/>
        <end position="78"/>
    </location>
</feature>
<dbReference type="InterPro" id="IPR019741">
    <property type="entry name" value="Galactokinase_CS"/>
</dbReference>
<gene>
    <name evidence="10" type="ORF">BJ085DRAFT_16425</name>
</gene>
<keyword evidence="10" id="KW-0689">Ribosomal protein</keyword>
<dbReference type="SUPFAM" id="SSF55060">
    <property type="entry name" value="GHMP Kinase, C-terminal domain"/>
    <property type="match status" value="1"/>
</dbReference>
<evidence type="ECO:0000256" key="6">
    <source>
        <dbReference type="SAM" id="MobiDB-lite"/>
    </source>
</evidence>
<keyword evidence="10" id="KW-0687">Ribonucleoprotein</keyword>
<dbReference type="PROSITE" id="PS00106">
    <property type="entry name" value="GALACTOKINASE"/>
    <property type="match status" value="1"/>
</dbReference>
<comment type="similarity">
    <text evidence="1">Belongs to the GHMP kinase family. GalK subfamily.</text>
</comment>
<evidence type="ECO:0000256" key="2">
    <source>
        <dbReference type="ARBA" id="ARBA00022679"/>
    </source>
</evidence>
<dbReference type="InterPro" id="IPR019539">
    <property type="entry name" value="GalKase_N"/>
</dbReference>
<dbReference type="InterPro" id="IPR014721">
    <property type="entry name" value="Ribsml_uS5_D2-typ_fold_subgr"/>
</dbReference>
<feature type="compositionally biased region" description="Low complexity" evidence="6">
    <location>
        <begin position="367"/>
        <end position="378"/>
    </location>
</feature>
<feature type="domain" description="GHMP kinase N-terminal" evidence="7">
    <location>
        <begin position="169"/>
        <end position="212"/>
    </location>
</feature>
<evidence type="ECO:0000313" key="11">
    <source>
        <dbReference type="Proteomes" id="UP000268162"/>
    </source>
</evidence>
<dbReference type="GO" id="GO:0004335">
    <property type="term" value="F:galactokinase activity"/>
    <property type="evidence" value="ECO:0007669"/>
    <property type="project" value="TreeGrafter"/>
</dbReference>
<dbReference type="PANTHER" id="PTHR10457">
    <property type="entry name" value="MEVALONATE KINASE/GALACTOKINASE"/>
    <property type="match status" value="1"/>
</dbReference>
<dbReference type="Gene3D" id="1.20.1440.340">
    <property type="match status" value="1"/>
</dbReference>
<evidence type="ECO:0000259" key="8">
    <source>
        <dbReference type="Pfam" id="PF08544"/>
    </source>
</evidence>
<dbReference type="Pfam" id="PF10509">
    <property type="entry name" value="GalKase_gal_bdg"/>
    <property type="match status" value="1"/>
</dbReference>
<reference evidence="11" key="1">
    <citation type="journal article" date="2018" name="Nat. Microbiol.">
        <title>Leveraging single-cell genomics to expand the fungal tree of life.</title>
        <authorList>
            <person name="Ahrendt S.R."/>
            <person name="Quandt C.A."/>
            <person name="Ciobanu D."/>
            <person name="Clum A."/>
            <person name="Salamov A."/>
            <person name="Andreopoulos B."/>
            <person name="Cheng J.F."/>
            <person name="Woyke T."/>
            <person name="Pelin A."/>
            <person name="Henrissat B."/>
            <person name="Reynolds N.K."/>
            <person name="Benny G.L."/>
            <person name="Smith M.E."/>
            <person name="James T.Y."/>
            <person name="Grigoriev I.V."/>
        </authorList>
    </citation>
    <scope>NUCLEOTIDE SEQUENCE [LARGE SCALE GENOMIC DNA]</scope>
    <source>
        <strain evidence="11">RSA 468</strain>
    </source>
</reference>
<evidence type="ECO:0000256" key="4">
    <source>
        <dbReference type="ARBA" id="ARBA00022777"/>
    </source>
</evidence>
<dbReference type="InterPro" id="IPR006204">
    <property type="entry name" value="GHMP_kinase_N_dom"/>
</dbReference>
<dbReference type="GO" id="GO:0006012">
    <property type="term" value="P:galactose metabolic process"/>
    <property type="evidence" value="ECO:0007669"/>
    <property type="project" value="TreeGrafter"/>
</dbReference>
<dbReference type="InterPro" id="IPR006203">
    <property type="entry name" value="GHMP_knse_ATP-bd_CS"/>
</dbReference>
<evidence type="ECO:0000259" key="9">
    <source>
        <dbReference type="Pfam" id="PF10509"/>
    </source>
</evidence>
<proteinExistence type="inferred from homology"/>
<dbReference type="PROSITE" id="PS00627">
    <property type="entry name" value="GHMP_KINASES_ATP"/>
    <property type="match status" value="1"/>
</dbReference>
<dbReference type="SUPFAM" id="SSF54211">
    <property type="entry name" value="Ribosomal protein S5 domain 2-like"/>
    <property type="match status" value="1"/>
</dbReference>
<evidence type="ECO:0000256" key="1">
    <source>
        <dbReference type="ARBA" id="ARBA00006566"/>
    </source>
</evidence>
<keyword evidence="3" id="KW-0547">Nucleotide-binding</keyword>
<dbReference type="PRINTS" id="PR00959">
    <property type="entry name" value="MEVGALKINASE"/>
</dbReference>
<keyword evidence="5" id="KW-0067">ATP-binding</keyword>
<name>A0A4P9ZRH3_9FUNG</name>
<dbReference type="InterPro" id="IPR020568">
    <property type="entry name" value="Ribosomal_Su5_D2-typ_SF"/>
</dbReference>
<dbReference type="Pfam" id="PF00288">
    <property type="entry name" value="GHMP_kinases_N"/>
    <property type="match status" value="1"/>
</dbReference>
<dbReference type="GO" id="GO:0005829">
    <property type="term" value="C:cytosol"/>
    <property type="evidence" value="ECO:0007669"/>
    <property type="project" value="TreeGrafter"/>
</dbReference>
<evidence type="ECO:0000259" key="7">
    <source>
        <dbReference type="Pfam" id="PF00288"/>
    </source>
</evidence>
<keyword evidence="2" id="KW-0808">Transferase</keyword>
<dbReference type="PANTHER" id="PTHR10457:SF7">
    <property type="entry name" value="GALACTOKINASE-RELATED"/>
    <property type="match status" value="1"/>
</dbReference>
<sequence>MDTVPIVDSLDQIYTDGLLDQAQRYDQLAQGFEALYGQPPALIARAPGRVNLIGEHVDYCGFPVFPMAIERDCLIAVAWEPASAEARTTTTTTTTVRLSHVHSDQYPACVFTHPSPAELARHPGVPAVVDISANRLTWSNYFKCGYRGAHELMAQTAAELPASAAKPPYLSSHHHPSGLNCLMNGNIPTGAGLSSSSAFVSCAAIATMAAHELLPLTSGNANPSPPAYTITTPPSASVQRNLDRTRLTEIAISSERYVGVNSGGMDQTCSIMSQPNSASFIEFYPRLRATPVAVPRVQPALTFVIANSGVTSDKLVTAPVCYNLRVVETRLGALLLARYLGIDQRPALAQAPPNNRHFKLVMDEPSTTTTTTATATTTSPSQSLRETGWTRTQISQVLDTPWPQLERQIEVDRFPIHAEVFHVYRRAHHVFSEALRVVQFRQICQQAPLSATAVDHLFQKLGQLMNDSQTSCRDWFDCSCPELDELTYICRAAGAVGSRLTGAGWGGCTVSLVPSDRVDHFLRTVHREYYQVRNPALGDEPNQSDLFATQPGRGAVIYRV</sequence>
<keyword evidence="11" id="KW-1185">Reference proteome</keyword>
<protein>
    <submittedName>
        <fullName evidence="10">Ribosomal protein S5 domain 2-type protein</fullName>
    </submittedName>
</protein>
<dbReference type="Pfam" id="PF08544">
    <property type="entry name" value="GHMP_kinases_C"/>
    <property type="match status" value="1"/>
</dbReference>
<keyword evidence="4" id="KW-0418">Kinase</keyword>
<dbReference type="Gene3D" id="3.30.70.3170">
    <property type="match status" value="1"/>
</dbReference>
<dbReference type="Proteomes" id="UP000268162">
    <property type="component" value="Unassembled WGS sequence"/>
</dbReference>
<dbReference type="AlphaFoldDB" id="A0A4P9ZRH3"/>
<dbReference type="GO" id="GO:0005840">
    <property type="term" value="C:ribosome"/>
    <property type="evidence" value="ECO:0007669"/>
    <property type="project" value="UniProtKB-KW"/>
</dbReference>
<dbReference type="InterPro" id="IPR036554">
    <property type="entry name" value="GHMP_kinase_C_sf"/>
</dbReference>
<organism evidence="10 11">
    <name type="scientific">Dimargaris cristalligena</name>
    <dbReference type="NCBI Taxonomy" id="215637"/>
    <lineage>
        <taxon>Eukaryota</taxon>
        <taxon>Fungi</taxon>
        <taxon>Fungi incertae sedis</taxon>
        <taxon>Zoopagomycota</taxon>
        <taxon>Kickxellomycotina</taxon>
        <taxon>Dimargaritomycetes</taxon>
        <taxon>Dimargaritales</taxon>
        <taxon>Dimargaritaceae</taxon>
        <taxon>Dimargaris</taxon>
    </lineage>
</organism>
<accession>A0A4P9ZRH3</accession>
<feature type="domain" description="GHMP kinase C-terminal" evidence="8">
    <location>
        <begin position="458"/>
        <end position="530"/>
    </location>
</feature>
<evidence type="ECO:0000256" key="5">
    <source>
        <dbReference type="ARBA" id="ARBA00022840"/>
    </source>
</evidence>
<dbReference type="Gene3D" id="3.30.230.10">
    <property type="match status" value="1"/>
</dbReference>
<dbReference type="EMBL" id="ML002978">
    <property type="protein sequence ID" value="RKP35040.1"/>
    <property type="molecule type" value="Genomic_DNA"/>
</dbReference>
<evidence type="ECO:0000256" key="3">
    <source>
        <dbReference type="ARBA" id="ARBA00022741"/>
    </source>
</evidence>
<dbReference type="GO" id="GO:0005524">
    <property type="term" value="F:ATP binding"/>
    <property type="evidence" value="ECO:0007669"/>
    <property type="project" value="UniProtKB-KW"/>
</dbReference>